<evidence type="ECO:0000313" key="2">
    <source>
        <dbReference type="Proteomes" id="UP001560573"/>
    </source>
</evidence>
<accession>A0ABV3ZQ95</accession>
<dbReference type="Proteomes" id="UP001560573">
    <property type="component" value="Unassembled WGS sequence"/>
</dbReference>
<gene>
    <name evidence="1" type="ORF">QTN47_26630</name>
</gene>
<proteinExistence type="predicted"/>
<name>A0ABV3ZQ95_9BACT</name>
<organism evidence="1 2">
    <name type="scientific">Danxiaibacter flavus</name>
    <dbReference type="NCBI Taxonomy" id="3049108"/>
    <lineage>
        <taxon>Bacteria</taxon>
        <taxon>Pseudomonadati</taxon>
        <taxon>Bacteroidota</taxon>
        <taxon>Chitinophagia</taxon>
        <taxon>Chitinophagales</taxon>
        <taxon>Chitinophagaceae</taxon>
        <taxon>Danxiaibacter</taxon>
    </lineage>
</organism>
<keyword evidence="2" id="KW-1185">Reference proteome</keyword>
<dbReference type="RefSeq" id="WP_369332529.1">
    <property type="nucleotide sequence ID" value="NZ_JAULBC010000013.1"/>
</dbReference>
<sequence length="137" mass="16175">MSNKRNIQMIRRLLFGVVLSFFFLKGYSGYNKQLLHFQTKSVSTKQKAAVFAQNDPEDVFELFFDELQDPSDPQETNFYKIRPKLQQVRNNVSQAARPAQGWSYESFFPDDKKQSFQVCKVAVIPFYYTFLFRLTPF</sequence>
<comment type="caution">
    <text evidence="1">The sequence shown here is derived from an EMBL/GenBank/DDBJ whole genome shotgun (WGS) entry which is preliminary data.</text>
</comment>
<dbReference type="EMBL" id="JAULBC010000013">
    <property type="protein sequence ID" value="MEX6691113.1"/>
    <property type="molecule type" value="Genomic_DNA"/>
</dbReference>
<evidence type="ECO:0000313" key="1">
    <source>
        <dbReference type="EMBL" id="MEX6691113.1"/>
    </source>
</evidence>
<protein>
    <submittedName>
        <fullName evidence="1">Uncharacterized protein</fullName>
    </submittedName>
</protein>
<reference evidence="1 2" key="1">
    <citation type="submission" date="2023-07" db="EMBL/GenBank/DDBJ databases">
        <authorList>
            <person name="Lian W.-H."/>
        </authorList>
    </citation>
    <scope>NUCLEOTIDE SEQUENCE [LARGE SCALE GENOMIC DNA]</scope>
    <source>
        <strain evidence="1 2">SYSU DXS3180</strain>
    </source>
</reference>